<dbReference type="EMBL" id="JBHTLY010000002">
    <property type="protein sequence ID" value="MFD1201454.1"/>
    <property type="molecule type" value="Genomic_DNA"/>
</dbReference>
<keyword evidence="4" id="KW-1185">Reference proteome</keyword>
<sequence>MMASPAPNAQLPRDPGKRARRRLNLLLGGILVALLLATTAAIIALWPDPADVRVQAETVQPSSKILEVRVTNLTPIPCANSGAPTAGSLIQQQPGEQPGEQPGQQPGEAPEASDCFEVRATLPIGKPIGFTIDPANFHHVAPQPGDSVRVIASESGAPGESQTHYYFYDYPRSGKMLAVAIVFALIVVWVGRWRGALSLVGVAAAIGVLIVFVLPAVLAGKPPVPVAVAGSVGIMTLVLYLAHGVSHRTTAALFGAIFGIVFTAGAGFVTTRWLRFSGIASTEDASLAIAVPGLNMNDLLTATIVIAGLGVLNDITVAQASAVWEMRELNPQAPKRRLYLSAMRIGRDHIASSIYTLVFAYAGAMLGVLLLIYTYPRDLMDLITSEQIAQEVIRTLIGAAGLVLSMPVTTALAVMFAKPPEETYPSVTNLASASNSTAASPLRSAISPRSRTTSSG</sequence>
<protein>
    <submittedName>
        <fullName evidence="3">YibE/F family protein</fullName>
    </submittedName>
</protein>
<feature type="region of interest" description="Disordered" evidence="1">
    <location>
        <begin position="427"/>
        <end position="456"/>
    </location>
</feature>
<dbReference type="PANTHER" id="PTHR41771">
    <property type="entry name" value="MEMBRANE PROTEIN-RELATED"/>
    <property type="match status" value="1"/>
</dbReference>
<keyword evidence="2" id="KW-0472">Membrane</keyword>
<feature type="transmembrane region" description="Helical" evidence="2">
    <location>
        <begin position="354"/>
        <end position="375"/>
    </location>
</feature>
<gene>
    <name evidence="3" type="ORF">ACFQ3U_06065</name>
</gene>
<dbReference type="Proteomes" id="UP001597181">
    <property type="component" value="Unassembled WGS sequence"/>
</dbReference>
<name>A0ABW3TPG7_9MICO</name>
<keyword evidence="2" id="KW-1133">Transmembrane helix</keyword>
<feature type="transmembrane region" description="Helical" evidence="2">
    <location>
        <begin position="173"/>
        <end position="190"/>
    </location>
</feature>
<feature type="compositionally biased region" description="Polar residues" evidence="1">
    <location>
        <begin position="447"/>
        <end position="456"/>
    </location>
</feature>
<evidence type="ECO:0000256" key="1">
    <source>
        <dbReference type="SAM" id="MobiDB-lite"/>
    </source>
</evidence>
<proteinExistence type="predicted"/>
<evidence type="ECO:0000256" key="2">
    <source>
        <dbReference type="SAM" id="Phobius"/>
    </source>
</evidence>
<dbReference type="InterPro" id="IPR012507">
    <property type="entry name" value="YibE_F"/>
</dbReference>
<dbReference type="Pfam" id="PF07907">
    <property type="entry name" value="YibE_F"/>
    <property type="match status" value="1"/>
</dbReference>
<feature type="transmembrane region" description="Helical" evidence="2">
    <location>
        <begin position="396"/>
        <end position="417"/>
    </location>
</feature>
<feature type="transmembrane region" description="Helical" evidence="2">
    <location>
        <begin position="23"/>
        <end position="46"/>
    </location>
</feature>
<feature type="compositionally biased region" description="Low complexity" evidence="1">
    <location>
        <begin position="428"/>
        <end position="440"/>
    </location>
</feature>
<dbReference type="RefSeq" id="WP_343958201.1">
    <property type="nucleotide sequence ID" value="NZ_BAAAKZ010000002.1"/>
</dbReference>
<feature type="transmembrane region" description="Helical" evidence="2">
    <location>
        <begin position="249"/>
        <end position="269"/>
    </location>
</feature>
<feature type="transmembrane region" description="Helical" evidence="2">
    <location>
        <begin position="197"/>
        <end position="218"/>
    </location>
</feature>
<feature type="compositionally biased region" description="Low complexity" evidence="1">
    <location>
        <begin position="91"/>
        <end position="111"/>
    </location>
</feature>
<evidence type="ECO:0000313" key="3">
    <source>
        <dbReference type="EMBL" id="MFD1201454.1"/>
    </source>
</evidence>
<dbReference type="PANTHER" id="PTHR41771:SF1">
    <property type="entry name" value="MEMBRANE PROTEIN"/>
    <property type="match status" value="1"/>
</dbReference>
<feature type="region of interest" description="Disordered" evidence="1">
    <location>
        <begin position="81"/>
        <end position="111"/>
    </location>
</feature>
<comment type="caution">
    <text evidence="3">The sequence shown here is derived from an EMBL/GenBank/DDBJ whole genome shotgun (WGS) entry which is preliminary data.</text>
</comment>
<accession>A0ABW3TPG7</accession>
<organism evidence="3 4">
    <name type="scientific">Leucobacter albus</name>
    <dbReference type="NCBI Taxonomy" id="272210"/>
    <lineage>
        <taxon>Bacteria</taxon>
        <taxon>Bacillati</taxon>
        <taxon>Actinomycetota</taxon>
        <taxon>Actinomycetes</taxon>
        <taxon>Micrococcales</taxon>
        <taxon>Microbacteriaceae</taxon>
        <taxon>Leucobacter</taxon>
    </lineage>
</organism>
<reference evidence="4" key="1">
    <citation type="journal article" date="2019" name="Int. J. Syst. Evol. Microbiol.">
        <title>The Global Catalogue of Microorganisms (GCM) 10K type strain sequencing project: providing services to taxonomists for standard genome sequencing and annotation.</title>
        <authorList>
            <consortium name="The Broad Institute Genomics Platform"/>
            <consortium name="The Broad Institute Genome Sequencing Center for Infectious Disease"/>
            <person name="Wu L."/>
            <person name="Ma J."/>
        </authorList>
    </citation>
    <scope>NUCLEOTIDE SEQUENCE [LARGE SCALE GENOMIC DNA]</scope>
    <source>
        <strain evidence="4">CCUG 50213</strain>
    </source>
</reference>
<keyword evidence="2" id="KW-0812">Transmembrane</keyword>
<feature type="transmembrane region" description="Helical" evidence="2">
    <location>
        <begin position="224"/>
        <end position="242"/>
    </location>
</feature>
<evidence type="ECO:0000313" key="4">
    <source>
        <dbReference type="Proteomes" id="UP001597181"/>
    </source>
</evidence>